<feature type="compositionally biased region" description="Acidic residues" evidence="7">
    <location>
        <begin position="430"/>
        <end position="446"/>
    </location>
</feature>
<feature type="domain" description="Fork-head" evidence="8">
    <location>
        <begin position="278"/>
        <end position="376"/>
    </location>
</feature>
<dbReference type="SUPFAM" id="SSF46785">
    <property type="entry name" value="Winged helix' DNA-binding domain"/>
    <property type="match status" value="1"/>
</dbReference>
<feature type="compositionally biased region" description="Acidic residues" evidence="7">
    <location>
        <begin position="408"/>
        <end position="423"/>
    </location>
</feature>
<dbReference type="InterPro" id="IPR001766">
    <property type="entry name" value="Fork_head_dom"/>
</dbReference>
<dbReference type="CDD" id="cd20030">
    <property type="entry name" value="FH_FOXN1-like"/>
    <property type="match status" value="1"/>
</dbReference>
<dbReference type="EMBL" id="GFTR01007068">
    <property type="protein sequence ID" value="JAW09358.1"/>
    <property type="molecule type" value="Transcribed_RNA"/>
</dbReference>
<dbReference type="PRINTS" id="PR00053">
    <property type="entry name" value="FORKHEAD"/>
</dbReference>
<evidence type="ECO:0000259" key="8">
    <source>
        <dbReference type="PROSITE" id="PS50039"/>
    </source>
</evidence>
<feature type="compositionally biased region" description="Basic and acidic residues" evidence="7">
    <location>
        <begin position="93"/>
        <end position="107"/>
    </location>
</feature>
<keyword evidence="4" id="KW-0804">Transcription</keyword>
<feature type="compositionally biased region" description="Acidic residues" evidence="7">
    <location>
        <begin position="454"/>
        <end position="465"/>
    </location>
</feature>
<dbReference type="InterPro" id="IPR036390">
    <property type="entry name" value="WH_DNA-bd_sf"/>
</dbReference>
<evidence type="ECO:0000256" key="6">
    <source>
        <dbReference type="PROSITE-ProRule" id="PRU00089"/>
    </source>
</evidence>
<dbReference type="PANTHER" id="PTHR46721">
    <property type="entry name" value="FORKHEAD BOX PROTEIN N1"/>
    <property type="match status" value="1"/>
</dbReference>
<evidence type="ECO:0000256" key="3">
    <source>
        <dbReference type="ARBA" id="ARBA00023125"/>
    </source>
</evidence>
<evidence type="ECO:0000256" key="4">
    <source>
        <dbReference type="ARBA" id="ARBA00023163"/>
    </source>
</evidence>
<evidence type="ECO:0000313" key="9">
    <source>
        <dbReference type="EMBL" id="JAW09358.1"/>
    </source>
</evidence>
<keyword evidence="2" id="KW-0805">Transcription regulation</keyword>
<dbReference type="Gene3D" id="1.10.10.10">
    <property type="entry name" value="Winged helix-like DNA-binding domain superfamily/Winged helix DNA-binding domain"/>
    <property type="match status" value="1"/>
</dbReference>
<evidence type="ECO:0000256" key="1">
    <source>
        <dbReference type="ARBA" id="ARBA00022473"/>
    </source>
</evidence>
<dbReference type="GO" id="GO:0005634">
    <property type="term" value="C:nucleus"/>
    <property type="evidence" value="ECO:0007669"/>
    <property type="project" value="UniProtKB-SubCell"/>
</dbReference>
<dbReference type="SMART" id="SM00339">
    <property type="entry name" value="FH"/>
    <property type="match status" value="1"/>
</dbReference>
<feature type="DNA-binding region" description="Fork-head" evidence="6">
    <location>
        <begin position="278"/>
        <end position="376"/>
    </location>
</feature>
<reference evidence="9" key="1">
    <citation type="journal article" date="2018" name="PLoS Negl. Trop. Dis.">
        <title>An insight into the salivary gland and fat body transcriptome of Panstrongylus lignarius (Hemiptera: Heteroptera), the main vector of Chagas disease in Peru.</title>
        <authorList>
            <person name="Nevoa J.C."/>
            <person name="Mendes M.T."/>
            <person name="da Silva M.V."/>
            <person name="Soares S.C."/>
            <person name="Oliveira C.J.F."/>
            <person name="Ribeiro J.M.C."/>
        </authorList>
    </citation>
    <scope>NUCLEOTIDE SEQUENCE</scope>
</reference>
<evidence type="ECO:0000256" key="7">
    <source>
        <dbReference type="SAM" id="MobiDB-lite"/>
    </source>
</evidence>
<feature type="region of interest" description="Disordered" evidence="7">
    <location>
        <begin position="404"/>
        <end position="490"/>
    </location>
</feature>
<dbReference type="GO" id="GO:0000981">
    <property type="term" value="F:DNA-binding transcription factor activity, RNA polymerase II-specific"/>
    <property type="evidence" value="ECO:0007669"/>
    <property type="project" value="TreeGrafter"/>
</dbReference>
<comment type="subcellular location">
    <subcellularLocation>
        <location evidence="6">Nucleus</location>
    </subcellularLocation>
</comment>
<dbReference type="PROSITE" id="PS00658">
    <property type="entry name" value="FORK_HEAD_2"/>
    <property type="match status" value="1"/>
</dbReference>
<dbReference type="PANTHER" id="PTHR46721:SF3">
    <property type="entry name" value="FORKHEAD BOX N1"/>
    <property type="match status" value="1"/>
</dbReference>
<dbReference type="GO" id="GO:0000976">
    <property type="term" value="F:transcription cis-regulatory region binding"/>
    <property type="evidence" value="ECO:0007669"/>
    <property type="project" value="TreeGrafter"/>
</dbReference>
<dbReference type="InterPro" id="IPR036388">
    <property type="entry name" value="WH-like_DNA-bd_sf"/>
</dbReference>
<feature type="compositionally biased region" description="Acidic residues" evidence="7">
    <location>
        <begin position="130"/>
        <end position="155"/>
    </location>
</feature>
<evidence type="ECO:0000256" key="2">
    <source>
        <dbReference type="ARBA" id="ARBA00023015"/>
    </source>
</evidence>
<protein>
    <submittedName>
        <fullName evidence="9">Putative transcription factor of the forkhead/hnf3 family</fullName>
    </submittedName>
</protein>
<sequence length="544" mass="61695">MDVDLFFGPGYDMLSLDEMLEGDIKYSVELGLELKENSLSGSADLSSVADRGTLDWGDLNHSTLDLLGVDTTPGMMVNPKWVIPSLEKTTQIKEEPVEIKEEIKSESEDNGLIDEETDEGNFGTTSLAHDEEEEEDEEDEEEQEAEDTEDNDDEEVISKLDGSAIWNRILKSAEQHFQHNTLKRTQQQMIAQSRHQSGSVIRVKSMENTMKLTSRIVKSPIITSDNVKKPILVTNGSGHLPNNGRIIQTIKTKTPISNNANSRSVLVKRFLNIESYPKPAYSYSCLIAMALKNSVTGSLPVSEIYNFMCEHFPYFKSAPSGWKNSVRHNLSLNKCFEKIEKGGPTGSGCRKGCLWAMNPDKISKMDDEVAKWSKKDPNAIRRAMKYPEDLEKLERGDMKIGFSRTITIEDEYEDEDERSEVEDESGRESCEEEEEEEEEEEDEDENERQIESCGGEELDSEDEGEVPPSLRPFDQNNRLDFPHSRHSSSRLPLDLSDEMYEELDLLHQVVSSEEESEVFNVSQAKRPRLQCVLSPVHRQPVRPV</sequence>
<keyword evidence="1" id="KW-0217">Developmental protein</keyword>
<keyword evidence="5 6" id="KW-0539">Nucleus</keyword>
<dbReference type="InterPro" id="IPR049624">
    <property type="entry name" value="FOXN1_4"/>
</dbReference>
<proteinExistence type="predicted"/>
<evidence type="ECO:0000256" key="5">
    <source>
        <dbReference type="ARBA" id="ARBA00023242"/>
    </source>
</evidence>
<accession>A0A224XHS7</accession>
<name>A0A224XHS7_9HEMI</name>
<dbReference type="Pfam" id="PF00250">
    <property type="entry name" value="Forkhead"/>
    <property type="match status" value="1"/>
</dbReference>
<feature type="compositionally biased region" description="Acidic residues" evidence="7">
    <location>
        <begin position="108"/>
        <end position="119"/>
    </location>
</feature>
<feature type="region of interest" description="Disordered" evidence="7">
    <location>
        <begin position="93"/>
        <end position="155"/>
    </location>
</feature>
<dbReference type="PROSITE" id="PS50039">
    <property type="entry name" value="FORK_HEAD_3"/>
    <property type="match status" value="1"/>
</dbReference>
<keyword evidence="3 6" id="KW-0238">DNA-binding</keyword>
<organism evidence="9">
    <name type="scientific">Panstrongylus lignarius</name>
    <dbReference type="NCBI Taxonomy" id="156445"/>
    <lineage>
        <taxon>Eukaryota</taxon>
        <taxon>Metazoa</taxon>
        <taxon>Ecdysozoa</taxon>
        <taxon>Arthropoda</taxon>
        <taxon>Hexapoda</taxon>
        <taxon>Insecta</taxon>
        <taxon>Pterygota</taxon>
        <taxon>Neoptera</taxon>
        <taxon>Paraneoptera</taxon>
        <taxon>Hemiptera</taxon>
        <taxon>Heteroptera</taxon>
        <taxon>Panheteroptera</taxon>
        <taxon>Cimicomorpha</taxon>
        <taxon>Reduviidae</taxon>
        <taxon>Triatominae</taxon>
        <taxon>Panstrongylus</taxon>
    </lineage>
</organism>
<dbReference type="AlphaFoldDB" id="A0A224XHS7"/>
<dbReference type="InterPro" id="IPR030456">
    <property type="entry name" value="TF_fork_head_CS_2"/>
</dbReference>